<dbReference type="GO" id="GO:0003677">
    <property type="term" value="F:DNA binding"/>
    <property type="evidence" value="ECO:0007669"/>
    <property type="project" value="UniProtKB-KW"/>
</dbReference>
<dbReference type="InterPro" id="IPR005471">
    <property type="entry name" value="Tscrpt_reg_IclR_N"/>
</dbReference>
<evidence type="ECO:0000256" key="2">
    <source>
        <dbReference type="ARBA" id="ARBA00023125"/>
    </source>
</evidence>
<accession>A0A560L485</accession>
<dbReference type="InterPro" id="IPR036388">
    <property type="entry name" value="WH-like_DNA-bd_sf"/>
</dbReference>
<dbReference type="SMART" id="SM00346">
    <property type="entry name" value="HTH_ICLR"/>
    <property type="match status" value="1"/>
</dbReference>
<keyword evidence="7" id="KW-1185">Reference proteome</keyword>
<reference evidence="6 7" key="1">
    <citation type="submission" date="2019-06" db="EMBL/GenBank/DDBJ databases">
        <title>Genomic Encyclopedia of Type Strains, Phase IV (KMG-V): Genome sequencing to study the core and pangenomes of soil and plant-associated prokaryotes.</title>
        <authorList>
            <person name="Whitman W."/>
        </authorList>
    </citation>
    <scope>NUCLEOTIDE SEQUENCE [LARGE SCALE GENOMIC DNA]</scope>
    <source>
        <strain evidence="6 7">BR 10355</strain>
    </source>
</reference>
<proteinExistence type="predicted"/>
<dbReference type="Gene3D" id="1.10.10.10">
    <property type="entry name" value="Winged helix-like DNA-binding domain superfamily/Winged helix DNA-binding domain"/>
    <property type="match status" value="1"/>
</dbReference>
<evidence type="ECO:0000259" key="4">
    <source>
        <dbReference type="PROSITE" id="PS51077"/>
    </source>
</evidence>
<dbReference type="InterPro" id="IPR029016">
    <property type="entry name" value="GAF-like_dom_sf"/>
</dbReference>
<evidence type="ECO:0000256" key="3">
    <source>
        <dbReference type="ARBA" id="ARBA00023163"/>
    </source>
</evidence>
<dbReference type="InterPro" id="IPR050707">
    <property type="entry name" value="HTH_MetabolicPath_Reg"/>
</dbReference>
<keyword evidence="2" id="KW-0238">DNA-binding</keyword>
<feature type="domain" description="HTH iclR-type" evidence="4">
    <location>
        <begin position="10"/>
        <end position="72"/>
    </location>
</feature>
<protein>
    <submittedName>
        <fullName evidence="6">IclR family transcriptional regulator</fullName>
    </submittedName>
</protein>
<comment type="caution">
    <text evidence="6">The sequence shown here is derived from an EMBL/GenBank/DDBJ whole genome shotgun (WGS) entry which is preliminary data.</text>
</comment>
<dbReference type="Pfam" id="PF01614">
    <property type="entry name" value="IclR_C"/>
    <property type="match status" value="1"/>
</dbReference>
<dbReference type="InterPro" id="IPR014757">
    <property type="entry name" value="Tscrpt_reg_IclR_C"/>
</dbReference>
<dbReference type="Gene3D" id="3.30.450.40">
    <property type="match status" value="1"/>
</dbReference>
<dbReference type="SUPFAM" id="SSF55781">
    <property type="entry name" value="GAF domain-like"/>
    <property type="match status" value="1"/>
</dbReference>
<dbReference type="GO" id="GO:0003700">
    <property type="term" value="F:DNA-binding transcription factor activity"/>
    <property type="evidence" value="ECO:0007669"/>
    <property type="project" value="TreeGrafter"/>
</dbReference>
<evidence type="ECO:0000313" key="7">
    <source>
        <dbReference type="Proteomes" id="UP000321304"/>
    </source>
</evidence>
<dbReference type="EMBL" id="VITY01000015">
    <property type="protein sequence ID" value="TWB90089.1"/>
    <property type="molecule type" value="Genomic_DNA"/>
</dbReference>
<keyword evidence="1" id="KW-0805">Transcription regulation</keyword>
<dbReference type="Pfam" id="PF09339">
    <property type="entry name" value="HTH_IclR"/>
    <property type="match status" value="1"/>
</dbReference>
<dbReference type="PROSITE" id="PS51078">
    <property type="entry name" value="ICLR_ED"/>
    <property type="match status" value="1"/>
</dbReference>
<dbReference type="RefSeq" id="WP_146991543.1">
    <property type="nucleotide sequence ID" value="NZ_VITY01000015.1"/>
</dbReference>
<dbReference type="OrthoDB" id="2633250at2"/>
<evidence type="ECO:0000256" key="1">
    <source>
        <dbReference type="ARBA" id="ARBA00023015"/>
    </source>
</evidence>
<dbReference type="Proteomes" id="UP000321304">
    <property type="component" value="Unassembled WGS sequence"/>
</dbReference>
<organism evidence="6 7">
    <name type="scientific">Bradyrhizobium macuxiense</name>
    <dbReference type="NCBI Taxonomy" id="1755647"/>
    <lineage>
        <taxon>Bacteria</taxon>
        <taxon>Pseudomonadati</taxon>
        <taxon>Pseudomonadota</taxon>
        <taxon>Alphaproteobacteria</taxon>
        <taxon>Hyphomicrobiales</taxon>
        <taxon>Nitrobacteraceae</taxon>
        <taxon>Bradyrhizobium</taxon>
    </lineage>
</organism>
<dbReference type="AlphaFoldDB" id="A0A560L485"/>
<gene>
    <name evidence="6" type="ORF">FBZ93_115207</name>
</gene>
<dbReference type="InterPro" id="IPR036390">
    <property type="entry name" value="WH_DNA-bd_sf"/>
</dbReference>
<dbReference type="GO" id="GO:0045892">
    <property type="term" value="P:negative regulation of DNA-templated transcription"/>
    <property type="evidence" value="ECO:0007669"/>
    <property type="project" value="TreeGrafter"/>
</dbReference>
<evidence type="ECO:0000313" key="6">
    <source>
        <dbReference type="EMBL" id="TWB90089.1"/>
    </source>
</evidence>
<dbReference type="SUPFAM" id="SSF46785">
    <property type="entry name" value="Winged helix' DNA-binding domain"/>
    <property type="match status" value="1"/>
</dbReference>
<dbReference type="PROSITE" id="PS51077">
    <property type="entry name" value="HTH_ICLR"/>
    <property type="match status" value="1"/>
</dbReference>
<evidence type="ECO:0000259" key="5">
    <source>
        <dbReference type="PROSITE" id="PS51078"/>
    </source>
</evidence>
<dbReference type="PANTHER" id="PTHR30136:SF24">
    <property type="entry name" value="HTH-TYPE TRANSCRIPTIONAL REPRESSOR ALLR"/>
    <property type="match status" value="1"/>
</dbReference>
<sequence>MANEPDSSNDGPLDRAIAILTFVAEQKKALSAAEIATALSLPLPTAHRLIGNLESRGLIQKALGTKRYVVGSKLVTLAAKTIGAAFRTVRRHAVLSAVADRIGEQCEIGVVRDNVVVYVDHVRSKQQQALQFNPGEAAPLHCTSTGKIYMSRLPAKVRQRLVNSLPLVRYTPTTIADPNELLALLEETRRRGWAKTNEEFVRGVVGCAVPIVSPAGDLIACLGVSVPVARVGFAGLDAFIAPLQEAATLLSETILQDYEEDFVDSHFSE</sequence>
<feature type="domain" description="IclR-ED" evidence="5">
    <location>
        <begin position="73"/>
        <end position="256"/>
    </location>
</feature>
<keyword evidence="3" id="KW-0804">Transcription</keyword>
<dbReference type="PANTHER" id="PTHR30136">
    <property type="entry name" value="HELIX-TURN-HELIX TRANSCRIPTIONAL REGULATOR, ICLR FAMILY"/>
    <property type="match status" value="1"/>
</dbReference>
<name>A0A560L485_9BRAD</name>